<evidence type="ECO:0000313" key="9">
    <source>
        <dbReference type="EMBL" id="MDR6223975.1"/>
    </source>
</evidence>
<name>A0AA90U200_9EURY</name>
<feature type="transmembrane region" description="Helical" evidence="6">
    <location>
        <begin position="305"/>
        <end position="329"/>
    </location>
</feature>
<feature type="domain" description="ABC3 transporter permease C-terminal" evidence="7">
    <location>
        <begin position="213"/>
        <end position="337"/>
    </location>
</feature>
<dbReference type="GO" id="GO:0098797">
    <property type="term" value="C:plasma membrane protein complex"/>
    <property type="evidence" value="ECO:0007669"/>
    <property type="project" value="TreeGrafter"/>
</dbReference>
<dbReference type="InterPro" id="IPR025857">
    <property type="entry name" value="MacB_PCD"/>
</dbReference>
<dbReference type="RefSeq" id="WP_309741371.1">
    <property type="nucleotide sequence ID" value="NZ_JAQFFK010000001.1"/>
</dbReference>
<sequence>MQEELLEITIENTPHIVISPQSEDGDELHLYKYLTSVISEKEGVLAVSPYLSGQAALKYKDNTEGVLIKGIEAEDHVMHVSEDIVSGSFTMLALTGHGIVLGDKLADNLEVGLGDNVEAIYPGSNKRVFKVVGIINTGTPIDESVTYARLGTLQELFRKNGVVTSIGVRVFDPYQAEAIAASIETDTSADAVSWLEANSEILELLNTQRVFIWIFYALIYVIAGFGIANTLVTVVMDKKKEIGMLMAMEVSRRSITSIFLIESAVLGAFGVIAGCIIGYIASVSIGAYQLELPSEMYLGLETMPITILASNFFYAATFAFILNVLAGVYPARRASRLDSVESIEGD</sequence>
<keyword evidence="2" id="KW-1003">Cell membrane</keyword>
<dbReference type="PANTHER" id="PTHR30489">
    <property type="entry name" value="LIPOPROTEIN-RELEASING SYSTEM TRANSMEMBRANE PROTEIN LOLE"/>
    <property type="match status" value="1"/>
</dbReference>
<feature type="domain" description="MacB-like periplasmic core" evidence="8">
    <location>
        <begin position="16"/>
        <end position="185"/>
    </location>
</feature>
<evidence type="ECO:0000259" key="8">
    <source>
        <dbReference type="Pfam" id="PF12704"/>
    </source>
</evidence>
<dbReference type="InterPro" id="IPR003838">
    <property type="entry name" value="ABC3_permease_C"/>
</dbReference>
<reference evidence="9 10" key="1">
    <citation type="submission" date="2023-07" db="EMBL/GenBank/DDBJ databases">
        <title>Genomic Encyclopedia of Type Strains, Phase IV (KMG-IV): sequencing the most valuable type-strain genomes for metagenomic binning, comparative biology and taxonomic classification.</title>
        <authorList>
            <person name="Goeker M."/>
        </authorList>
    </citation>
    <scope>NUCLEOTIDE SEQUENCE [LARGE SCALE GENOMIC DNA]</scope>
    <source>
        <strain evidence="9 10">DSM 17273</strain>
    </source>
</reference>
<comment type="subcellular location">
    <subcellularLocation>
        <location evidence="1">Cell membrane</location>
        <topology evidence="1">Multi-pass membrane protein</topology>
    </subcellularLocation>
</comment>
<evidence type="ECO:0000313" key="10">
    <source>
        <dbReference type="Proteomes" id="UP001185015"/>
    </source>
</evidence>
<evidence type="ECO:0000256" key="3">
    <source>
        <dbReference type="ARBA" id="ARBA00022692"/>
    </source>
</evidence>
<dbReference type="InterPro" id="IPR051447">
    <property type="entry name" value="Lipoprotein-release_system"/>
</dbReference>
<dbReference type="Pfam" id="PF12704">
    <property type="entry name" value="MacB_PCD"/>
    <property type="match status" value="1"/>
</dbReference>
<accession>A0AA90U200</accession>
<keyword evidence="3 6" id="KW-0812">Transmembrane</keyword>
<keyword evidence="10" id="KW-1185">Reference proteome</keyword>
<evidence type="ECO:0000256" key="4">
    <source>
        <dbReference type="ARBA" id="ARBA00022989"/>
    </source>
</evidence>
<keyword evidence="5 6" id="KW-0472">Membrane</keyword>
<protein>
    <submittedName>
        <fullName evidence="9">ABC-type lipoprotein release transport system permease subunit</fullName>
    </submittedName>
</protein>
<evidence type="ECO:0000256" key="2">
    <source>
        <dbReference type="ARBA" id="ARBA00022475"/>
    </source>
</evidence>
<comment type="caution">
    <text evidence="9">The sequence shown here is derived from an EMBL/GenBank/DDBJ whole genome shotgun (WGS) entry which is preliminary data.</text>
</comment>
<feature type="transmembrane region" description="Helical" evidence="6">
    <location>
        <begin position="257"/>
        <end position="285"/>
    </location>
</feature>
<dbReference type="PANTHER" id="PTHR30489:SF0">
    <property type="entry name" value="LIPOPROTEIN-RELEASING SYSTEM TRANSMEMBRANE PROTEIN LOLE"/>
    <property type="match status" value="1"/>
</dbReference>
<evidence type="ECO:0000256" key="6">
    <source>
        <dbReference type="SAM" id="Phobius"/>
    </source>
</evidence>
<keyword evidence="4 6" id="KW-1133">Transmembrane helix</keyword>
<dbReference type="Proteomes" id="UP001185015">
    <property type="component" value="Unassembled WGS sequence"/>
</dbReference>
<proteinExistence type="predicted"/>
<evidence type="ECO:0000256" key="1">
    <source>
        <dbReference type="ARBA" id="ARBA00004651"/>
    </source>
</evidence>
<organism evidence="9 10">
    <name type="scientific">Methanococcoides alaskense</name>
    <dbReference type="NCBI Taxonomy" id="325778"/>
    <lineage>
        <taxon>Archaea</taxon>
        <taxon>Methanobacteriati</taxon>
        <taxon>Methanobacteriota</taxon>
        <taxon>Stenosarchaea group</taxon>
        <taxon>Methanomicrobia</taxon>
        <taxon>Methanosarcinales</taxon>
        <taxon>Methanosarcinaceae</taxon>
        <taxon>Methanococcoides</taxon>
    </lineage>
</organism>
<dbReference type="EMBL" id="JAVDQI010000017">
    <property type="protein sequence ID" value="MDR6223975.1"/>
    <property type="molecule type" value="Genomic_DNA"/>
</dbReference>
<feature type="transmembrane region" description="Helical" evidence="6">
    <location>
        <begin position="210"/>
        <end position="236"/>
    </location>
</feature>
<dbReference type="GO" id="GO:0044874">
    <property type="term" value="P:lipoprotein localization to outer membrane"/>
    <property type="evidence" value="ECO:0007669"/>
    <property type="project" value="TreeGrafter"/>
</dbReference>
<keyword evidence="9" id="KW-0449">Lipoprotein</keyword>
<evidence type="ECO:0000256" key="5">
    <source>
        <dbReference type="ARBA" id="ARBA00023136"/>
    </source>
</evidence>
<dbReference type="AlphaFoldDB" id="A0AA90U200"/>
<evidence type="ECO:0000259" key="7">
    <source>
        <dbReference type="Pfam" id="PF02687"/>
    </source>
</evidence>
<dbReference type="Pfam" id="PF02687">
    <property type="entry name" value="FtsX"/>
    <property type="match status" value="1"/>
</dbReference>
<gene>
    <name evidence="9" type="ORF">J2750_002456</name>
</gene>